<name>A0ABS6EMJ6_9CLOT</name>
<reference evidence="2 3" key="1">
    <citation type="submission" date="2021-06" db="EMBL/GenBank/DDBJ databases">
        <authorList>
            <person name="Sun Q."/>
            <person name="Li D."/>
        </authorList>
    </citation>
    <scope>NUCLEOTIDE SEQUENCE [LARGE SCALE GENOMIC DNA]</scope>
    <source>
        <strain evidence="2 3">MSJ-11</strain>
    </source>
</reference>
<comment type="caution">
    <text evidence="2">The sequence shown here is derived from an EMBL/GenBank/DDBJ whole genome shotgun (WGS) entry which is preliminary data.</text>
</comment>
<evidence type="ECO:0000313" key="3">
    <source>
        <dbReference type="Proteomes" id="UP000726170"/>
    </source>
</evidence>
<protein>
    <recommendedName>
        <fullName evidence="4">SMODS and SLOG-associating 2TM effector domain-containing protein</fullName>
    </recommendedName>
</protein>
<dbReference type="Proteomes" id="UP000726170">
    <property type="component" value="Unassembled WGS sequence"/>
</dbReference>
<keyword evidence="1" id="KW-0472">Membrane</keyword>
<organism evidence="2 3">
    <name type="scientific">Clostridium mobile</name>
    <dbReference type="NCBI Taxonomy" id="2841512"/>
    <lineage>
        <taxon>Bacteria</taxon>
        <taxon>Bacillati</taxon>
        <taxon>Bacillota</taxon>
        <taxon>Clostridia</taxon>
        <taxon>Eubacteriales</taxon>
        <taxon>Clostridiaceae</taxon>
        <taxon>Clostridium</taxon>
    </lineage>
</organism>
<dbReference type="EMBL" id="JAHLQF010000004">
    <property type="protein sequence ID" value="MBU5485977.1"/>
    <property type="molecule type" value="Genomic_DNA"/>
</dbReference>
<proteinExistence type="predicted"/>
<keyword evidence="3" id="KW-1185">Reference proteome</keyword>
<dbReference type="RefSeq" id="WP_216440574.1">
    <property type="nucleotide sequence ID" value="NZ_JAHLQF010000004.1"/>
</dbReference>
<keyword evidence="1" id="KW-1133">Transmembrane helix</keyword>
<evidence type="ECO:0008006" key="4">
    <source>
        <dbReference type="Google" id="ProtNLM"/>
    </source>
</evidence>
<gene>
    <name evidence="2" type="ORF">KQI86_16775</name>
</gene>
<accession>A0ABS6EMJ6</accession>
<evidence type="ECO:0000313" key="2">
    <source>
        <dbReference type="EMBL" id="MBU5485977.1"/>
    </source>
</evidence>
<feature type="transmembrane region" description="Helical" evidence="1">
    <location>
        <begin position="74"/>
        <end position="92"/>
    </location>
</feature>
<feature type="transmembrane region" description="Helical" evidence="1">
    <location>
        <begin position="104"/>
        <end position="126"/>
    </location>
</feature>
<evidence type="ECO:0000256" key="1">
    <source>
        <dbReference type="SAM" id="Phobius"/>
    </source>
</evidence>
<keyword evidence="1" id="KW-0812">Transmembrane</keyword>
<sequence length="196" mass="23501">MKFRMLNVQKYKFDKYCKMFSEWFNDEKPTFEKINYNKLIDMIFKKYIDMDLKQRKVEELLLNDRINEYNFIKGNFDIFITIILTLIISMVVESLSKVFGEEGYAYYGVFNKLMLVFMGAITYFLILESRSKIRETINKGFYTLCLNILHDVMKEDSENKQEYLKEITATNEDDMKSKVDDINQDIKNIKKHIGIK</sequence>